<reference evidence="1" key="1">
    <citation type="submission" date="2023-04" db="EMBL/GenBank/DDBJ databases">
        <title>A chromosome-level genome assembly of the parasitoid wasp Eretmocerus hayati.</title>
        <authorList>
            <person name="Zhong Y."/>
            <person name="Liu S."/>
            <person name="Liu Y."/>
        </authorList>
    </citation>
    <scope>NUCLEOTIDE SEQUENCE</scope>
    <source>
        <strain evidence="1">ZJU_SS_LIU_2023</strain>
    </source>
</reference>
<sequence>MKITETPEEKRLRRLKKKEAKERKRKERMGWDNDYLHYTNTDNPFGDAHLLQPFVWNKKLEKEGLLEVSREQLDMRNRYKQEENKRELEKVKKRRQERELQRQQREEEAALEQRGKEAAQLELWHQQEDEFHLEQARLRSKIRIQDGRAKPIDLLAKYIGAEDEVDAVEMHEPYTYLRGLQVKDLEDLLVDIDTYKQLERGKNLDYWNDITVIVQDELQKLRKLEQSDYQVAVGRREGIHEAVANDVTSIFKGKSAAQLEDLQLKIEAKISGKAEGVDIGYWESLLSQLKAHMARARLRDRHQNNLKKKLNILIAEQGVARTENEGSESHNENDEAMNTEPGTSQEVAATDDPARIEESQSEDENYDDSGAYSPQYVQQSELEPGTIVTLEEEDAQRLEFARNQVMNTGRKVQNVLTAEEQAMRREVSKNMAGDEAQFSVESSLEAQVYLWSDKYRPRKPRYFNRVHTGFEWNKYNQTHYDMDNPPPKIVQGYKFNIFYPDLIDKQSTPEYFLTPCGDNKDFAILRFKAGPPYEDIAFKIVNREWEYSYKRGFRCQFHNNIFQLWFHFKRYRYRR</sequence>
<proteinExistence type="predicted"/>
<evidence type="ECO:0000313" key="2">
    <source>
        <dbReference type="Proteomes" id="UP001239111"/>
    </source>
</evidence>
<protein>
    <submittedName>
        <fullName evidence="1">Uncharacterized protein</fullName>
    </submittedName>
</protein>
<comment type="caution">
    <text evidence="1">The sequence shown here is derived from an EMBL/GenBank/DDBJ whole genome shotgun (WGS) entry which is preliminary data.</text>
</comment>
<dbReference type="Proteomes" id="UP001239111">
    <property type="component" value="Chromosome 3"/>
</dbReference>
<gene>
    <name evidence="1" type="ORF">QAD02_004254</name>
</gene>
<name>A0ACC2NQ94_9HYME</name>
<organism evidence="1 2">
    <name type="scientific">Eretmocerus hayati</name>
    <dbReference type="NCBI Taxonomy" id="131215"/>
    <lineage>
        <taxon>Eukaryota</taxon>
        <taxon>Metazoa</taxon>
        <taxon>Ecdysozoa</taxon>
        <taxon>Arthropoda</taxon>
        <taxon>Hexapoda</taxon>
        <taxon>Insecta</taxon>
        <taxon>Pterygota</taxon>
        <taxon>Neoptera</taxon>
        <taxon>Endopterygota</taxon>
        <taxon>Hymenoptera</taxon>
        <taxon>Apocrita</taxon>
        <taxon>Proctotrupomorpha</taxon>
        <taxon>Chalcidoidea</taxon>
        <taxon>Aphelinidae</taxon>
        <taxon>Aphelininae</taxon>
        <taxon>Eretmocerus</taxon>
    </lineage>
</organism>
<evidence type="ECO:0000313" key="1">
    <source>
        <dbReference type="EMBL" id="KAJ8672993.1"/>
    </source>
</evidence>
<accession>A0ACC2NQ94</accession>
<keyword evidence="2" id="KW-1185">Reference proteome</keyword>
<dbReference type="EMBL" id="CM056743">
    <property type="protein sequence ID" value="KAJ8672993.1"/>
    <property type="molecule type" value="Genomic_DNA"/>
</dbReference>